<dbReference type="OrthoDB" id="5308502at2759"/>
<comment type="caution">
    <text evidence="3">The sequence shown here is derived from an EMBL/GenBank/DDBJ whole genome shotgun (WGS) entry which is preliminary data.</text>
</comment>
<feature type="transmembrane region" description="Helical" evidence="2">
    <location>
        <begin position="201"/>
        <end position="225"/>
    </location>
</feature>
<proteinExistence type="predicted"/>
<accession>A0A0E9NDA7</accession>
<name>A0A0E9NDA7_SAICN</name>
<protein>
    <submittedName>
        <fullName evidence="3">Uncharacterized protein</fullName>
    </submittedName>
</protein>
<evidence type="ECO:0000313" key="3">
    <source>
        <dbReference type="EMBL" id="GAO47793.1"/>
    </source>
</evidence>
<organism evidence="3 4">
    <name type="scientific">Saitoella complicata (strain BCRC 22490 / CBS 7301 / JCM 7358 / NBRC 10748 / NRRL Y-17804)</name>
    <dbReference type="NCBI Taxonomy" id="698492"/>
    <lineage>
        <taxon>Eukaryota</taxon>
        <taxon>Fungi</taxon>
        <taxon>Dikarya</taxon>
        <taxon>Ascomycota</taxon>
        <taxon>Taphrinomycotina</taxon>
        <taxon>Taphrinomycotina incertae sedis</taxon>
        <taxon>Saitoella</taxon>
    </lineage>
</organism>
<evidence type="ECO:0000313" key="4">
    <source>
        <dbReference type="Proteomes" id="UP000033140"/>
    </source>
</evidence>
<keyword evidence="2" id="KW-0812">Transmembrane</keyword>
<feature type="transmembrane region" description="Helical" evidence="2">
    <location>
        <begin position="130"/>
        <end position="148"/>
    </location>
</feature>
<feature type="transmembrane region" description="Helical" evidence="2">
    <location>
        <begin position="6"/>
        <end position="26"/>
    </location>
</feature>
<reference evidence="3 4" key="2">
    <citation type="journal article" date="2014" name="J. Gen. Appl. Microbiol.">
        <title>The early diverging ascomycetous budding yeast Saitoella complicata has three histone deacetylases belonging to the Clr6, Hos2, and Rpd3 lineages.</title>
        <authorList>
            <person name="Nishida H."/>
            <person name="Matsumoto T."/>
            <person name="Kondo S."/>
            <person name="Hamamoto M."/>
            <person name="Yoshikawa H."/>
        </authorList>
    </citation>
    <scope>NUCLEOTIDE SEQUENCE [LARGE SCALE GENOMIC DNA]</scope>
    <source>
        <strain evidence="3 4">NRRL Y-17804</strain>
    </source>
</reference>
<keyword evidence="4" id="KW-1185">Reference proteome</keyword>
<evidence type="ECO:0000256" key="2">
    <source>
        <dbReference type="SAM" id="Phobius"/>
    </source>
</evidence>
<feature type="region of interest" description="Disordered" evidence="1">
    <location>
        <begin position="357"/>
        <end position="378"/>
    </location>
</feature>
<sequence>MAFSGQGAVGITYFILYAISLGFTLYNLSKHGIHKVGYANRRRPWSWVSLYCVTRFIGVLFSVDVARDLNHQTSASVFDFFYIVSFLFLIVAVYEFIQQWCTFAYKAHLINNPIIAADPAKIPMTRARQVLPYVFWPWCAVTFILMIAGNSFGKMSQGYKNEVLSPQLHTVSFLYLPIIIIPYVILYVSGRTFQAPKGYPYLSLLPMLPMLLMKVAYVIVSSFSYMVNPLSPTNNPAYTGLLGLLLEFCVLVLIQIRGLAMAPLKEILPETDEERGIKKPKPKAKVRSSETTRTKSNEIKMIKIEARRLNSGMTQASGSSTTSTDEITVVDEKGQETLEGPTNADGTHISLMDIATHKVERPESHSKPKARIPMIELA</sequence>
<keyword evidence="2" id="KW-1133">Transmembrane helix</keyword>
<feature type="transmembrane region" description="Helical" evidence="2">
    <location>
        <begin position="237"/>
        <end position="256"/>
    </location>
</feature>
<dbReference type="Proteomes" id="UP000033140">
    <property type="component" value="Unassembled WGS sequence"/>
</dbReference>
<feature type="region of interest" description="Disordered" evidence="1">
    <location>
        <begin position="273"/>
        <end position="294"/>
    </location>
</feature>
<evidence type="ECO:0000256" key="1">
    <source>
        <dbReference type="SAM" id="MobiDB-lite"/>
    </source>
</evidence>
<dbReference type="EMBL" id="BACD03000011">
    <property type="protein sequence ID" value="GAO47793.1"/>
    <property type="molecule type" value="Genomic_DNA"/>
</dbReference>
<dbReference type="Pfam" id="PF10361">
    <property type="entry name" value="DUF2434"/>
    <property type="match status" value="1"/>
</dbReference>
<reference evidence="3 4" key="1">
    <citation type="journal article" date="2011" name="J. Gen. Appl. Microbiol.">
        <title>Draft genome sequencing of the enigmatic yeast Saitoella complicata.</title>
        <authorList>
            <person name="Nishida H."/>
            <person name="Hamamoto M."/>
            <person name="Sugiyama J."/>
        </authorList>
    </citation>
    <scope>NUCLEOTIDE SEQUENCE [LARGE SCALE GENOMIC DNA]</scope>
    <source>
        <strain evidence="3 4">NRRL Y-17804</strain>
    </source>
</reference>
<dbReference type="AlphaFoldDB" id="A0A0E9NDA7"/>
<gene>
    <name evidence="3" type="ORF">G7K_1991-t1</name>
</gene>
<feature type="transmembrane region" description="Helical" evidence="2">
    <location>
        <begin position="47"/>
        <end position="66"/>
    </location>
</feature>
<dbReference type="STRING" id="698492.A0A0E9NDA7"/>
<feature type="compositionally biased region" description="Basic and acidic residues" evidence="1">
    <location>
        <begin position="357"/>
        <end position="366"/>
    </location>
</feature>
<keyword evidence="2" id="KW-0472">Membrane</keyword>
<dbReference type="RefSeq" id="XP_019027346.1">
    <property type="nucleotide sequence ID" value="XM_019166611.1"/>
</dbReference>
<feature type="transmembrane region" description="Helical" evidence="2">
    <location>
        <begin position="78"/>
        <end position="97"/>
    </location>
</feature>
<reference evidence="3 4" key="3">
    <citation type="journal article" date="2015" name="Genome Announc.">
        <title>Draft Genome Sequence of the Archiascomycetous Yeast Saitoella complicata.</title>
        <authorList>
            <person name="Yamauchi K."/>
            <person name="Kondo S."/>
            <person name="Hamamoto M."/>
            <person name="Takahashi Y."/>
            <person name="Ogura Y."/>
            <person name="Hayashi T."/>
            <person name="Nishida H."/>
        </authorList>
    </citation>
    <scope>NUCLEOTIDE SEQUENCE [LARGE SCALE GENOMIC DNA]</scope>
    <source>
        <strain evidence="3 4">NRRL Y-17804</strain>
    </source>
</reference>
<feature type="transmembrane region" description="Helical" evidence="2">
    <location>
        <begin position="168"/>
        <end position="189"/>
    </location>
</feature>
<dbReference type="InterPro" id="IPR018830">
    <property type="entry name" value="DUF2434"/>
</dbReference>